<protein>
    <submittedName>
        <fullName evidence="5">Methylase</fullName>
    </submittedName>
</protein>
<feature type="domain" description="DOT1" evidence="4">
    <location>
        <begin position="16"/>
        <end position="143"/>
    </location>
</feature>
<dbReference type="GeneID" id="30679501"/>
<dbReference type="Gene3D" id="3.40.50.150">
    <property type="entry name" value="Vaccinia Virus protein VP39"/>
    <property type="match status" value="1"/>
</dbReference>
<gene>
    <name evidence="5" type="ORF">EYM_00405</name>
</gene>
<dbReference type="InterPro" id="IPR026170">
    <property type="entry name" value="FAM173A/B"/>
</dbReference>
<proteinExistence type="predicted"/>
<keyword evidence="3" id="KW-0949">S-adenosyl-L-methionine</keyword>
<dbReference type="RefSeq" id="WP_075049165.1">
    <property type="nucleotide sequence ID" value="NZ_CP006867.1"/>
</dbReference>
<name>A0A0U3FN38_9CREN</name>
<evidence type="ECO:0000256" key="1">
    <source>
        <dbReference type="ARBA" id="ARBA00022603"/>
    </source>
</evidence>
<dbReference type="CDD" id="cd02440">
    <property type="entry name" value="AdoMet_MTases"/>
    <property type="match status" value="1"/>
</dbReference>
<evidence type="ECO:0000256" key="3">
    <source>
        <dbReference type="ARBA" id="ARBA00022691"/>
    </source>
</evidence>
<evidence type="ECO:0000259" key="4">
    <source>
        <dbReference type="Pfam" id="PF08123"/>
    </source>
</evidence>
<dbReference type="InterPro" id="IPR025789">
    <property type="entry name" value="DOT1_dom"/>
</dbReference>
<evidence type="ECO:0000313" key="5">
    <source>
        <dbReference type="EMBL" id="ALU11383.1"/>
    </source>
</evidence>
<keyword evidence="2" id="KW-0808">Transferase</keyword>
<reference evidence="5 6" key="1">
    <citation type="submission" date="2013-11" db="EMBL/GenBank/DDBJ databases">
        <title>Comparative genomics of Ignicoccus.</title>
        <authorList>
            <person name="Podar M."/>
        </authorList>
    </citation>
    <scope>NUCLEOTIDE SEQUENCE [LARGE SCALE GENOMIC DNA]</scope>
    <source>
        <strain evidence="5 6">DSM 13165</strain>
    </source>
</reference>
<sequence length="186" mass="20946">MKKLVPYIASPVKTAEKIVELAKVTPNDVLIDLGSGDGRIVVLTSKLSGCKGIGVEIDSALVAISRKKASEYGVSNRVEFIEGDFTEVDLSVATVIYLYIYYDVIRDYLVRKLEKEVKDGTRIVTLEIPIPNWMPIARRGFQDENGVVRTLYLYVKGVSDPSSWNNDELNEEWMEAFRKRLRGIAN</sequence>
<dbReference type="STRING" id="940295.EYM_00405"/>
<dbReference type="KEGG" id="iis:EYM_00405"/>
<dbReference type="Pfam" id="PF08123">
    <property type="entry name" value="DOT1"/>
    <property type="match status" value="1"/>
</dbReference>
<organism evidence="5 6">
    <name type="scientific">Ignicoccus islandicus DSM 13165</name>
    <dbReference type="NCBI Taxonomy" id="940295"/>
    <lineage>
        <taxon>Archaea</taxon>
        <taxon>Thermoproteota</taxon>
        <taxon>Thermoprotei</taxon>
        <taxon>Desulfurococcales</taxon>
        <taxon>Desulfurococcaceae</taxon>
        <taxon>Ignicoccus</taxon>
    </lineage>
</organism>
<dbReference type="EMBL" id="CP006867">
    <property type="protein sequence ID" value="ALU11383.1"/>
    <property type="molecule type" value="Genomic_DNA"/>
</dbReference>
<dbReference type="PANTHER" id="PTHR13610:SF11">
    <property type="entry name" value="METHYLTRANSFERASE DOMAIN-CONTAINING PROTEIN"/>
    <property type="match status" value="1"/>
</dbReference>
<keyword evidence="6" id="KW-1185">Reference proteome</keyword>
<keyword evidence="1 5" id="KW-0489">Methyltransferase</keyword>
<dbReference type="SUPFAM" id="SSF53335">
    <property type="entry name" value="S-adenosyl-L-methionine-dependent methyltransferases"/>
    <property type="match status" value="1"/>
</dbReference>
<evidence type="ECO:0000313" key="6">
    <source>
        <dbReference type="Proteomes" id="UP000060778"/>
    </source>
</evidence>
<dbReference type="Proteomes" id="UP000060778">
    <property type="component" value="Chromosome"/>
</dbReference>
<dbReference type="OrthoDB" id="6027at2157"/>
<dbReference type="GO" id="GO:0031151">
    <property type="term" value="F:histone H3K79 methyltransferase activity"/>
    <property type="evidence" value="ECO:0007669"/>
    <property type="project" value="InterPro"/>
</dbReference>
<dbReference type="GO" id="GO:0032259">
    <property type="term" value="P:methylation"/>
    <property type="evidence" value="ECO:0007669"/>
    <property type="project" value="UniProtKB-KW"/>
</dbReference>
<accession>A0A0U3FN38</accession>
<dbReference type="InterPro" id="IPR029063">
    <property type="entry name" value="SAM-dependent_MTases_sf"/>
</dbReference>
<dbReference type="AlphaFoldDB" id="A0A0U3FN38"/>
<evidence type="ECO:0000256" key="2">
    <source>
        <dbReference type="ARBA" id="ARBA00022679"/>
    </source>
</evidence>
<dbReference type="PANTHER" id="PTHR13610">
    <property type="entry name" value="METHYLTRANSFERASE DOMAIN-CONTAINING PROTEIN"/>
    <property type="match status" value="1"/>
</dbReference>